<evidence type="ECO:0000256" key="3">
    <source>
        <dbReference type="ARBA" id="ARBA00023170"/>
    </source>
</evidence>
<keyword evidence="4" id="KW-1134">Transmembrane beta strand</keyword>
<keyword evidence="4" id="KW-0998">Cell outer membrane</keyword>
<gene>
    <name evidence="9" type="ORF">KXJ70_13480</name>
</gene>
<evidence type="ECO:0000256" key="6">
    <source>
        <dbReference type="SAM" id="SignalP"/>
    </source>
</evidence>
<evidence type="ECO:0000259" key="8">
    <source>
        <dbReference type="Pfam" id="PF07715"/>
    </source>
</evidence>
<dbReference type="PANTHER" id="PTHR32552">
    <property type="entry name" value="FERRICHROME IRON RECEPTOR-RELATED"/>
    <property type="match status" value="1"/>
</dbReference>
<feature type="domain" description="TonB-dependent receptor plug" evidence="8">
    <location>
        <begin position="61"/>
        <end position="162"/>
    </location>
</feature>
<dbReference type="Pfam" id="PF00593">
    <property type="entry name" value="TonB_dep_Rec_b-barrel"/>
    <property type="match status" value="1"/>
</dbReference>
<organism evidence="9 10">
    <name type="scientific">Zhongshania aquimaris</name>
    <dbReference type="NCBI Taxonomy" id="2857107"/>
    <lineage>
        <taxon>Bacteria</taxon>
        <taxon>Pseudomonadati</taxon>
        <taxon>Pseudomonadota</taxon>
        <taxon>Gammaproteobacteria</taxon>
        <taxon>Cellvibrionales</taxon>
        <taxon>Spongiibacteraceae</taxon>
        <taxon>Zhongshania</taxon>
    </lineage>
</organism>
<feature type="chain" id="PRO_5046189786" evidence="6">
    <location>
        <begin position="19"/>
        <end position="733"/>
    </location>
</feature>
<comment type="subcellular location">
    <subcellularLocation>
        <location evidence="4">Cell outer membrane</location>
        <topology evidence="4">Multi-pass membrane protein</topology>
    </subcellularLocation>
</comment>
<dbReference type="Proteomes" id="UP001166291">
    <property type="component" value="Unassembled WGS sequence"/>
</dbReference>
<comment type="caution">
    <text evidence="9">The sequence shown here is derived from an EMBL/GenBank/DDBJ whole genome shotgun (WGS) entry which is preliminary data.</text>
</comment>
<keyword evidence="4" id="KW-0813">Transport</keyword>
<dbReference type="InterPro" id="IPR039426">
    <property type="entry name" value="TonB-dep_rcpt-like"/>
</dbReference>
<feature type="domain" description="TonB-dependent receptor-like beta-barrel" evidence="7">
    <location>
        <begin position="292"/>
        <end position="698"/>
    </location>
</feature>
<dbReference type="EMBL" id="JAHWDQ010000003">
    <property type="protein sequence ID" value="MBW2941802.1"/>
    <property type="molecule type" value="Genomic_DNA"/>
</dbReference>
<dbReference type="CDD" id="cd01347">
    <property type="entry name" value="ligand_gated_channel"/>
    <property type="match status" value="1"/>
</dbReference>
<name>A0ABS6VU03_9GAMM</name>
<keyword evidence="4 5" id="KW-0472">Membrane</keyword>
<evidence type="ECO:0000256" key="2">
    <source>
        <dbReference type="ARBA" id="ARBA00023077"/>
    </source>
</evidence>
<proteinExistence type="inferred from homology"/>
<accession>A0ABS6VU03</accession>
<keyword evidence="6" id="KW-0732">Signal</keyword>
<keyword evidence="3 9" id="KW-0675">Receptor</keyword>
<keyword evidence="2 5" id="KW-0798">TonB box</keyword>
<keyword evidence="4" id="KW-0812">Transmembrane</keyword>
<dbReference type="InterPro" id="IPR000531">
    <property type="entry name" value="Beta-barrel_TonB"/>
</dbReference>
<evidence type="ECO:0000256" key="4">
    <source>
        <dbReference type="PROSITE-ProRule" id="PRU01360"/>
    </source>
</evidence>
<dbReference type="PANTHER" id="PTHR32552:SF84">
    <property type="entry name" value="TONB-DEPENDENT RECEPTOR-RELATED"/>
    <property type="match status" value="1"/>
</dbReference>
<dbReference type="NCBIfam" id="TIGR01783">
    <property type="entry name" value="TonB-siderophor"/>
    <property type="match status" value="1"/>
</dbReference>
<dbReference type="InterPro" id="IPR012910">
    <property type="entry name" value="Plug_dom"/>
</dbReference>
<evidence type="ECO:0000256" key="5">
    <source>
        <dbReference type="RuleBase" id="RU003357"/>
    </source>
</evidence>
<keyword evidence="10" id="KW-1185">Reference proteome</keyword>
<evidence type="ECO:0000313" key="10">
    <source>
        <dbReference type="Proteomes" id="UP001166291"/>
    </source>
</evidence>
<evidence type="ECO:0000259" key="7">
    <source>
        <dbReference type="Pfam" id="PF00593"/>
    </source>
</evidence>
<protein>
    <submittedName>
        <fullName evidence="9">TonB-dependent receptor</fullName>
    </submittedName>
</protein>
<feature type="signal peptide" evidence="6">
    <location>
        <begin position="1"/>
        <end position="18"/>
    </location>
</feature>
<sequence>MKYLLIIPAICSVLPAFAADELSSNEKYQLTEHILVTGNRYQTSLALDKAAETGSRLNIPLRELPASVSVISQEMIQKLGARTTMEAVESAVGMMGGTGVGSIPGYSTRGFTSNDITILRDGVRQNTNSQSARPLDSFMFDRVEVLKGPASLLHGEGAVGGAINYVSKMPTETFSGEALISAGSWDSYRTAIGVGGPSAVENLYYRADVSRNSSGGYVHGSDSSYDAYGASLLWAPMEAVRFTLSGSYFEDDVESYYGTPVIYDAVVNENGVTEVRPANTGTDRLVNARVPKGIQRNNYNNLDNFARAENGYGRLISEITLSDNWELRNEMYLATQKLDWRNTEKTVWNPVTEMIDRSSFFLIYRDDTQVGNRLDFRWNGEWLGRENQFVIGTLYDHNNQNRNSGQSYTNSPDPASVPLYNFDRGYGPDVSPQRTTKIITQTSAFYIEDILDLSEKIKLIGGLRYDAIELERKSYVGIDKYKKTYYPLTGRIGSVYSLSPDVNLYASYSRAAQPVSQLVSLSASNDEFSLQKGEQFEVGAKASLQGGNLDVTLAFFDIEKNDILTSDIVDGVRLNSQIGSQVSQGVELASSWKLPSAWRIDANLAWNWKAEYDEFNENRGDTVVSRSGNTPPNVAEWVAGLYVNKQQGNWQFNSGVRYVGEREANNNNGIQLDAYITIDAGLSYYWNQYTVTLRGRNISDEVYAPWASAGGLTQRFADPRSVELSVHYRFADR</sequence>
<dbReference type="PROSITE" id="PS52016">
    <property type="entry name" value="TONB_DEPENDENT_REC_3"/>
    <property type="match status" value="1"/>
</dbReference>
<dbReference type="Pfam" id="PF07715">
    <property type="entry name" value="Plug"/>
    <property type="match status" value="1"/>
</dbReference>
<evidence type="ECO:0000256" key="1">
    <source>
        <dbReference type="ARBA" id="ARBA00009810"/>
    </source>
</evidence>
<evidence type="ECO:0000313" key="9">
    <source>
        <dbReference type="EMBL" id="MBW2941802.1"/>
    </source>
</evidence>
<dbReference type="InterPro" id="IPR010105">
    <property type="entry name" value="TonB_sidphr_rcpt"/>
</dbReference>
<comment type="similarity">
    <text evidence="1 4 5">Belongs to the TonB-dependent receptor family.</text>
</comment>
<reference evidence="9" key="1">
    <citation type="submission" date="2021-07" db="EMBL/GenBank/DDBJ databases">
        <title>Zhongshania sp. CAU 1632 isolated from seawater.</title>
        <authorList>
            <person name="Kim W."/>
        </authorList>
    </citation>
    <scope>NUCLEOTIDE SEQUENCE</scope>
    <source>
        <strain evidence="9">CAU 1632</strain>
    </source>
</reference>
<dbReference type="RefSeq" id="WP_219044026.1">
    <property type="nucleotide sequence ID" value="NZ_JAHWDQ010000003.1"/>
</dbReference>